<protein>
    <submittedName>
        <fullName evidence="1">Aldouronate transport system permease protein</fullName>
    </submittedName>
</protein>
<evidence type="ECO:0000313" key="2">
    <source>
        <dbReference type="Proteomes" id="UP000192328"/>
    </source>
</evidence>
<name>A0AC61PMY2_9FIRM</name>
<sequence>MTTTAMKPFKTRRHRDIVFPICNTLVLILIMFITLYPVLNTVAYSFNEAMDAVKGGIGIWPRKFSTDAYASIIKDPAVYKAFGVSVSKTVVTTLLNLFLTTMVSYALSRKEYVLRRFITTVMVLTMYVNAGLIPGYLLVSKVLGLKNTFWAYIIPSLFQCFNMIVIRTYISNSIPDALVESGKIDGAGDLRCYFQIILPLCVPVLATVALFIAVGAWNDWFSTWLYNSSKADLHTLQYLLKMKLETTQNQANAAMTSADALAAKASKVAPITVRASITVVSAVPIMVVYPFLQKYFVTGMALGSVKG</sequence>
<accession>A0AC61PMY2</accession>
<evidence type="ECO:0000313" key="1">
    <source>
        <dbReference type="EMBL" id="SMC71574.1"/>
    </source>
</evidence>
<proteinExistence type="predicted"/>
<keyword evidence="2" id="KW-1185">Reference proteome</keyword>
<gene>
    <name evidence="1" type="ORF">SAMN06297397_2138</name>
</gene>
<organism evidence="1 2">
    <name type="scientific">Aristaeella lactis</name>
    <dbReference type="NCBI Taxonomy" id="3046383"/>
    <lineage>
        <taxon>Bacteria</taxon>
        <taxon>Bacillati</taxon>
        <taxon>Bacillota</taxon>
        <taxon>Clostridia</taxon>
        <taxon>Eubacteriales</taxon>
        <taxon>Aristaeellaceae</taxon>
        <taxon>Aristaeella</taxon>
    </lineage>
</organism>
<dbReference type="EMBL" id="FWXZ01000004">
    <property type="protein sequence ID" value="SMC71574.1"/>
    <property type="molecule type" value="Genomic_DNA"/>
</dbReference>
<reference evidence="1" key="1">
    <citation type="submission" date="2017-04" db="EMBL/GenBank/DDBJ databases">
        <authorList>
            <person name="Varghese N."/>
            <person name="Submissions S."/>
        </authorList>
    </citation>
    <scope>NUCLEOTIDE SEQUENCE</scope>
    <source>
        <strain evidence="1">WTE2008</strain>
    </source>
</reference>
<dbReference type="Proteomes" id="UP000192328">
    <property type="component" value="Unassembled WGS sequence"/>
</dbReference>
<comment type="caution">
    <text evidence="1">The sequence shown here is derived from an EMBL/GenBank/DDBJ whole genome shotgun (WGS) entry which is preliminary data.</text>
</comment>